<protein>
    <submittedName>
        <fullName evidence="1">FMN-binding negative transcriptional regulator</fullName>
    </submittedName>
</protein>
<proteinExistence type="predicted"/>
<dbReference type="Proteomes" id="UP000292884">
    <property type="component" value="Unassembled WGS sequence"/>
</dbReference>
<dbReference type="InterPro" id="IPR007396">
    <property type="entry name" value="TR_PAI2-type"/>
</dbReference>
<sequence>MYKNSQFEEKDADKVLAFMKAHSFITLIGHDGEFPVVTQIPVHIYQDENGIRLVGHIMKKTDHHQAYAKNENVMALFTGAHSYVSASVYENPAVASTWNYSSVQCKGKIKLMNADETRAVIKHLTDSFEDPKSSPAAFHKMDDVYIENNLKAIVGFEIKVESINNVFKLSQNHSYQNRTNIAKDLAKSDNPDAQEVAKQMKKML</sequence>
<reference evidence="1 2" key="1">
    <citation type="submission" date="2019-02" db="EMBL/GenBank/DDBJ databases">
        <title>Pedobacter sp. RP-1-13 sp. nov., isolated from Arctic soil.</title>
        <authorList>
            <person name="Dahal R.H."/>
        </authorList>
    </citation>
    <scope>NUCLEOTIDE SEQUENCE [LARGE SCALE GENOMIC DNA]</scope>
    <source>
        <strain evidence="1 2">RP-1-13</strain>
    </source>
</reference>
<dbReference type="RefSeq" id="WP_131551323.1">
    <property type="nucleotide sequence ID" value="NZ_SJSK01000001.1"/>
</dbReference>
<keyword evidence="2" id="KW-1185">Reference proteome</keyword>
<dbReference type="Pfam" id="PF04299">
    <property type="entry name" value="FMN_bind_2"/>
    <property type="match status" value="1"/>
</dbReference>
<dbReference type="PANTHER" id="PTHR35802:SF1">
    <property type="entry name" value="PROTEASE SYNTHASE AND SPORULATION PROTEIN PAI 2"/>
    <property type="match status" value="1"/>
</dbReference>
<dbReference type="PIRSF" id="PIRSF010372">
    <property type="entry name" value="PaiB"/>
    <property type="match status" value="1"/>
</dbReference>
<dbReference type="EMBL" id="SJSK01000001">
    <property type="protein sequence ID" value="TCC93455.1"/>
    <property type="molecule type" value="Genomic_DNA"/>
</dbReference>
<evidence type="ECO:0000313" key="1">
    <source>
        <dbReference type="EMBL" id="TCC93455.1"/>
    </source>
</evidence>
<dbReference type="SUPFAM" id="SSF50475">
    <property type="entry name" value="FMN-binding split barrel"/>
    <property type="match status" value="1"/>
</dbReference>
<dbReference type="PANTHER" id="PTHR35802">
    <property type="entry name" value="PROTEASE SYNTHASE AND SPORULATION PROTEIN PAI 2"/>
    <property type="match status" value="1"/>
</dbReference>
<comment type="caution">
    <text evidence="1">The sequence shown here is derived from an EMBL/GenBank/DDBJ whole genome shotgun (WGS) entry which is preliminary data.</text>
</comment>
<name>A0A4R0N1A1_9SPHI</name>
<gene>
    <name evidence="1" type="ORF">EZ428_01405</name>
</gene>
<dbReference type="AlphaFoldDB" id="A0A4R0N1A1"/>
<accession>A0A4R0N1A1</accession>
<dbReference type="OrthoDB" id="9794948at2"/>
<evidence type="ECO:0000313" key="2">
    <source>
        <dbReference type="Proteomes" id="UP000292884"/>
    </source>
</evidence>
<dbReference type="InterPro" id="IPR012349">
    <property type="entry name" value="Split_barrel_FMN-bd"/>
</dbReference>
<organism evidence="1 2">
    <name type="scientific">Pedobacter frigiditerrae</name>
    <dbReference type="NCBI Taxonomy" id="2530452"/>
    <lineage>
        <taxon>Bacteria</taxon>
        <taxon>Pseudomonadati</taxon>
        <taxon>Bacteroidota</taxon>
        <taxon>Sphingobacteriia</taxon>
        <taxon>Sphingobacteriales</taxon>
        <taxon>Sphingobacteriaceae</taxon>
        <taxon>Pedobacter</taxon>
    </lineage>
</organism>
<dbReference type="Gene3D" id="2.30.110.10">
    <property type="entry name" value="Electron Transport, Fmn-binding Protein, Chain A"/>
    <property type="match status" value="1"/>
</dbReference>